<sequence length="117" mass="12909">MNPISGTIGLILILASVAVVILSTDQDTYVNKTNAVVLKYIQQSKNALDNNNTNDAIKYSKLAIIANPKDKNGFKAYETAIKLKYSYTGDKNRHNIKNKKVQPSDKESEDGEIDMGC</sequence>
<dbReference type="EMBL" id="UOYO01000036">
    <property type="protein sequence ID" value="VAY87888.1"/>
    <property type="molecule type" value="Genomic_DNA"/>
</dbReference>
<feature type="region of interest" description="Disordered" evidence="1">
    <location>
        <begin position="93"/>
        <end position="117"/>
    </location>
</feature>
<accession>A0A3B1E1Y4</accession>
<organism evidence="2">
    <name type="scientific">hydrothermal vent metagenome</name>
    <dbReference type="NCBI Taxonomy" id="652676"/>
    <lineage>
        <taxon>unclassified sequences</taxon>
        <taxon>metagenomes</taxon>
        <taxon>ecological metagenomes</taxon>
    </lineage>
</organism>
<evidence type="ECO:0000256" key="1">
    <source>
        <dbReference type="SAM" id="MobiDB-lite"/>
    </source>
</evidence>
<evidence type="ECO:0000313" key="2">
    <source>
        <dbReference type="EMBL" id="VAY87888.1"/>
    </source>
</evidence>
<protein>
    <submittedName>
        <fullName evidence="2">Uncharacterized protein</fullName>
    </submittedName>
</protein>
<feature type="compositionally biased region" description="Acidic residues" evidence="1">
    <location>
        <begin position="107"/>
        <end position="117"/>
    </location>
</feature>
<reference evidence="2" key="1">
    <citation type="submission" date="2018-10" db="EMBL/GenBank/DDBJ databases">
        <authorList>
            <person name="Aoki K."/>
        </authorList>
    </citation>
    <scope>NUCLEOTIDE SEQUENCE</scope>
</reference>
<name>A0A3B1E1Y4_9ZZZZ</name>
<dbReference type="AlphaFoldDB" id="A0A3B1E1Y4"/>
<proteinExistence type="predicted"/>
<gene>
    <name evidence="2" type="ORF">MNB_ARC-1_567</name>
</gene>